<reference evidence="2 3" key="1">
    <citation type="submission" date="2024-07" db="EMBL/GenBank/DDBJ databases">
        <title>Section-level genome sequencing and comparative genomics of Aspergillus sections Usti and Cavernicolus.</title>
        <authorList>
            <consortium name="Lawrence Berkeley National Laboratory"/>
            <person name="Nybo J.L."/>
            <person name="Vesth T.C."/>
            <person name="Theobald S."/>
            <person name="Frisvad J.C."/>
            <person name="Larsen T.O."/>
            <person name="Kjaerboelling I."/>
            <person name="Rothschild-Mancinelli K."/>
            <person name="Lyhne E.K."/>
            <person name="Kogle M.E."/>
            <person name="Barry K."/>
            <person name="Clum A."/>
            <person name="Na H."/>
            <person name="Ledsgaard L."/>
            <person name="Lin J."/>
            <person name="Lipzen A."/>
            <person name="Kuo A."/>
            <person name="Riley R."/>
            <person name="Mondo S."/>
            <person name="Labutti K."/>
            <person name="Haridas S."/>
            <person name="Pangalinan J."/>
            <person name="Salamov A.A."/>
            <person name="Simmons B.A."/>
            <person name="Magnuson J.K."/>
            <person name="Chen J."/>
            <person name="Drula E."/>
            <person name="Henrissat B."/>
            <person name="Wiebenga A."/>
            <person name="Lubbers R.J."/>
            <person name="Gomes A.C."/>
            <person name="Makela M.R."/>
            <person name="Stajich J."/>
            <person name="Grigoriev I.V."/>
            <person name="Mortensen U.H."/>
            <person name="De Vries R.P."/>
            <person name="Baker S.E."/>
            <person name="Andersen M.R."/>
        </authorList>
    </citation>
    <scope>NUCLEOTIDE SEQUENCE [LARGE SCALE GENOMIC DNA]</scope>
    <source>
        <strain evidence="2 3">CBS 123904</strain>
    </source>
</reference>
<keyword evidence="3" id="KW-1185">Reference proteome</keyword>
<evidence type="ECO:0000256" key="1">
    <source>
        <dbReference type="ARBA" id="ARBA00022801"/>
    </source>
</evidence>
<dbReference type="PANTHER" id="PTHR48081:SF21">
    <property type="entry name" value="LIPASE_THIOESTERASE FAMILY PROTEIN (AFU_ORTHOLOGUE AFUA_8G02590)"/>
    <property type="match status" value="1"/>
</dbReference>
<dbReference type="Proteomes" id="UP001610446">
    <property type="component" value="Unassembled WGS sequence"/>
</dbReference>
<evidence type="ECO:0000313" key="2">
    <source>
        <dbReference type="EMBL" id="KAL2827660.1"/>
    </source>
</evidence>
<dbReference type="Gene3D" id="3.40.50.1820">
    <property type="entry name" value="alpha/beta hydrolase"/>
    <property type="match status" value="1"/>
</dbReference>
<name>A0ABR4IIT5_9EURO</name>
<dbReference type="InterPro" id="IPR019436">
    <property type="entry name" value="Say1-like"/>
</dbReference>
<dbReference type="PANTHER" id="PTHR48081">
    <property type="entry name" value="AB HYDROLASE SUPERFAMILY PROTEIN C4A8.06C"/>
    <property type="match status" value="1"/>
</dbReference>
<dbReference type="InterPro" id="IPR029058">
    <property type="entry name" value="AB_hydrolase_fold"/>
</dbReference>
<dbReference type="EMBL" id="JBFXLU010000392">
    <property type="protein sequence ID" value="KAL2827660.1"/>
    <property type="molecule type" value="Genomic_DNA"/>
</dbReference>
<dbReference type="Pfam" id="PF10340">
    <property type="entry name" value="Say1_Mug180"/>
    <property type="match status" value="1"/>
</dbReference>
<proteinExistence type="predicted"/>
<dbReference type="InterPro" id="IPR050300">
    <property type="entry name" value="GDXG_lipolytic_enzyme"/>
</dbReference>
<organism evidence="2 3">
    <name type="scientific">Aspergillus pseudoustus</name>
    <dbReference type="NCBI Taxonomy" id="1810923"/>
    <lineage>
        <taxon>Eukaryota</taxon>
        <taxon>Fungi</taxon>
        <taxon>Dikarya</taxon>
        <taxon>Ascomycota</taxon>
        <taxon>Pezizomycotina</taxon>
        <taxon>Eurotiomycetes</taxon>
        <taxon>Eurotiomycetidae</taxon>
        <taxon>Eurotiales</taxon>
        <taxon>Aspergillaceae</taxon>
        <taxon>Aspergillus</taxon>
        <taxon>Aspergillus subgen. Nidulantes</taxon>
    </lineage>
</organism>
<accession>A0ABR4IIT5</accession>
<keyword evidence="1" id="KW-0378">Hydrolase</keyword>
<evidence type="ECO:0000313" key="3">
    <source>
        <dbReference type="Proteomes" id="UP001610446"/>
    </source>
</evidence>
<dbReference type="SUPFAM" id="SSF53474">
    <property type="entry name" value="alpha/beta-Hydrolases"/>
    <property type="match status" value="1"/>
</dbReference>
<gene>
    <name evidence="2" type="ORF">BJY01DRAFT_255640</name>
</gene>
<comment type="caution">
    <text evidence="2">The sequence shown here is derived from an EMBL/GenBank/DDBJ whole genome shotgun (WGS) entry which is preliminary data.</text>
</comment>
<sequence length="364" mass="39211">MKPILTLWEKLAFFPASCSIVSAGVKALLIGFLKTPKPARSLLVYVKYAISREFLSQLSIRQLQAISPSTAEVYASLTDLDSKQSVSLGAGAIGHWIGPSEARSVLLWFHGGGFALPASHGHFAFLNGLREKARQSGTELSVLVLEYTLAPTAAYPTQLRQAVSCLRYVLHDTGHQPADVILGGDSAGGNLVFGVLSHLSQPHPHIEPLPVKGNLGGAVAIAPWVSLDTEVAADSSNVADDRGDIVSARVAKPWATAYLGGTRQDYYTDIASAPGDWCHGLPVHCVLVTAGANELLLGTLRTFAAKMRENFKRFEFYIGEGECHVAPIAHLTMDLDSKTEQGDRIETWLIHVLSRIQHGIQKGC</sequence>
<protein>
    <submittedName>
        <fullName evidence="2">Lipase/thioesterase family protein</fullName>
    </submittedName>
</protein>